<feature type="domain" description="RNase III" evidence="1">
    <location>
        <begin position="12"/>
        <end position="143"/>
    </location>
</feature>
<evidence type="ECO:0000259" key="1">
    <source>
        <dbReference type="PROSITE" id="PS50142"/>
    </source>
</evidence>
<organism evidence="2 3">
    <name type="scientific">Ampelomyces quisqualis</name>
    <name type="common">Powdery mildew agent</name>
    <dbReference type="NCBI Taxonomy" id="50730"/>
    <lineage>
        <taxon>Eukaryota</taxon>
        <taxon>Fungi</taxon>
        <taxon>Dikarya</taxon>
        <taxon>Ascomycota</taxon>
        <taxon>Pezizomycotina</taxon>
        <taxon>Dothideomycetes</taxon>
        <taxon>Pleosporomycetidae</taxon>
        <taxon>Pleosporales</taxon>
        <taxon>Pleosporineae</taxon>
        <taxon>Phaeosphaeriaceae</taxon>
        <taxon>Ampelomyces</taxon>
    </lineage>
</organism>
<dbReference type="InterPro" id="IPR000999">
    <property type="entry name" value="RNase_III_dom"/>
</dbReference>
<dbReference type="GO" id="GO:0006396">
    <property type="term" value="P:RNA processing"/>
    <property type="evidence" value="ECO:0007669"/>
    <property type="project" value="InterPro"/>
</dbReference>
<sequence>MSIKEQDVDAAAAHLEAMTGHKFTNKLICAEATQMAGPQVQIVYEGKFHSVPNNKRLAILGNAVLAKVLCTAWFESTPGHIQSATQWNTLRNSQLSNEGLAQRGYDLGVADCIIMAGGTVTKTPKMVATTLEAIIGAVLWDGGDDAAAKVIKHLGFLTHELLTVTSKASQFPYMIRQIIS</sequence>
<proteinExistence type="predicted"/>
<dbReference type="CDD" id="cd00593">
    <property type="entry name" value="RIBOc"/>
    <property type="match status" value="1"/>
</dbReference>
<name>A0A6A5QNK3_AMPQU</name>
<evidence type="ECO:0000313" key="2">
    <source>
        <dbReference type="EMBL" id="KAF1916448.1"/>
    </source>
</evidence>
<reference evidence="2" key="1">
    <citation type="journal article" date="2020" name="Stud. Mycol.">
        <title>101 Dothideomycetes genomes: a test case for predicting lifestyles and emergence of pathogens.</title>
        <authorList>
            <person name="Haridas S."/>
            <person name="Albert R."/>
            <person name="Binder M."/>
            <person name="Bloem J."/>
            <person name="Labutti K."/>
            <person name="Salamov A."/>
            <person name="Andreopoulos B."/>
            <person name="Baker S."/>
            <person name="Barry K."/>
            <person name="Bills G."/>
            <person name="Bluhm B."/>
            <person name="Cannon C."/>
            <person name="Castanera R."/>
            <person name="Culley D."/>
            <person name="Daum C."/>
            <person name="Ezra D."/>
            <person name="Gonzalez J."/>
            <person name="Henrissat B."/>
            <person name="Kuo A."/>
            <person name="Liang C."/>
            <person name="Lipzen A."/>
            <person name="Lutzoni F."/>
            <person name="Magnuson J."/>
            <person name="Mondo S."/>
            <person name="Nolan M."/>
            <person name="Ohm R."/>
            <person name="Pangilinan J."/>
            <person name="Park H.-J."/>
            <person name="Ramirez L."/>
            <person name="Alfaro M."/>
            <person name="Sun H."/>
            <person name="Tritt A."/>
            <person name="Yoshinaga Y."/>
            <person name="Zwiers L.-H."/>
            <person name="Turgeon B."/>
            <person name="Goodwin S."/>
            <person name="Spatafora J."/>
            <person name="Crous P."/>
            <person name="Grigoriev I."/>
        </authorList>
    </citation>
    <scope>NUCLEOTIDE SEQUENCE</scope>
    <source>
        <strain evidence="2">HMLAC05119</strain>
    </source>
</reference>
<dbReference type="OrthoDB" id="67027at2759"/>
<dbReference type="Gene3D" id="1.10.1520.10">
    <property type="entry name" value="Ribonuclease III domain"/>
    <property type="match status" value="1"/>
</dbReference>
<dbReference type="Proteomes" id="UP000800096">
    <property type="component" value="Unassembled WGS sequence"/>
</dbReference>
<dbReference type="EMBL" id="ML979135">
    <property type="protein sequence ID" value="KAF1916448.1"/>
    <property type="molecule type" value="Genomic_DNA"/>
</dbReference>
<evidence type="ECO:0000313" key="3">
    <source>
        <dbReference type="Proteomes" id="UP000800096"/>
    </source>
</evidence>
<keyword evidence="3" id="KW-1185">Reference proteome</keyword>
<dbReference type="AlphaFoldDB" id="A0A6A5QNK3"/>
<dbReference type="GO" id="GO:0004525">
    <property type="term" value="F:ribonuclease III activity"/>
    <property type="evidence" value="ECO:0007669"/>
    <property type="project" value="InterPro"/>
</dbReference>
<dbReference type="SMART" id="SM00535">
    <property type="entry name" value="RIBOc"/>
    <property type="match status" value="1"/>
</dbReference>
<protein>
    <submittedName>
        <fullName evidence="2">Ribonuclease III domain-containing protein</fullName>
    </submittedName>
</protein>
<dbReference type="InterPro" id="IPR036389">
    <property type="entry name" value="RNase_III_sf"/>
</dbReference>
<dbReference type="PROSITE" id="PS50142">
    <property type="entry name" value="RNASE_3_2"/>
    <property type="match status" value="1"/>
</dbReference>
<dbReference type="SUPFAM" id="SSF69065">
    <property type="entry name" value="RNase III domain-like"/>
    <property type="match status" value="1"/>
</dbReference>
<gene>
    <name evidence="2" type="ORF">BDU57DRAFT_448223</name>
</gene>
<accession>A0A6A5QNK3</accession>
<dbReference type="Pfam" id="PF14622">
    <property type="entry name" value="Ribonucleas_3_3"/>
    <property type="match status" value="1"/>
</dbReference>